<dbReference type="GO" id="GO:0008270">
    <property type="term" value="F:zinc ion binding"/>
    <property type="evidence" value="ECO:0007669"/>
    <property type="project" value="InterPro"/>
</dbReference>
<dbReference type="AlphaFoldDB" id="A0A6N2AI02"/>
<gene>
    <name evidence="1" type="ORF">EJD97_012519</name>
</gene>
<evidence type="ECO:0008006" key="2">
    <source>
        <dbReference type="Google" id="ProtNLM"/>
    </source>
</evidence>
<accession>A0A6N2AI02</accession>
<comment type="caution">
    <text evidence="1">The sequence shown here is derived from an EMBL/GenBank/DDBJ whole genome shotgun (WGS) entry which is preliminary data.</text>
</comment>
<dbReference type="InterPro" id="IPR036875">
    <property type="entry name" value="Znf_CCHC_sf"/>
</dbReference>
<proteinExistence type="predicted"/>
<name>A0A6N2AI02_SOLCI</name>
<sequence length="194" mass="22275">MYKYGGCRWGAMTTNMFESYNDLLKKARGLPVTAMNRMTFKALVDHFIERNNLAIALLQSNMSWPLAIDKKFNDYYQRAQGHTDMMTYNTGDRVFEILTFAYDGKGGNVHKVTAKAESSQKRTYTETFNSVGDEMYWPPAPFDLIANTEYSRTSGTQVRSRLKNDMDIAPARMTRKCIVCKEIGHTKARCPTRF</sequence>
<protein>
    <recommendedName>
        <fullName evidence="2">CCHC-type domain-containing protein</fullName>
    </recommendedName>
</protein>
<dbReference type="GO" id="GO:0003676">
    <property type="term" value="F:nucleic acid binding"/>
    <property type="evidence" value="ECO:0007669"/>
    <property type="project" value="InterPro"/>
</dbReference>
<dbReference type="SUPFAM" id="SSF57756">
    <property type="entry name" value="Retrovirus zinc finger-like domains"/>
    <property type="match status" value="1"/>
</dbReference>
<organism evidence="1">
    <name type="scientific">Solanum chilense</name>
    <name type="common">Tomato</name>
    <name type="synonym">Lycopersicon chilense</name>
    <dbReference type="NCBI Taxonomy" id="4083"/>
    <lineage>
        <taxon>Eukaryota</taxon>
        <taxon>Viridiplantae</taxon>
        <taxon>Streptophyta</taxon>
        <taxon>Embryophyta</taxon>
        <taxon>Tracheophyta</taxon>
        <taxon>Spermatophyta</taxon>
        <taxon>Magnoliopsida</taxon>
        <taxon>eudicotyledons</taxon>
        <taxon>Gunneridae</taxon>
        <taxon>Pentapetalae</taxon>
        <taxon>asterids</taxon>
        <taxon>lamiids</taxon>
        <taxon>Solanales</taxon>
        <taxon>Solanaceae</taxon>
        <taxon>Solanoideae</taxon>
        <taxon>Solaneae</taxon>
        <taxon>Solanum</taxon>
        <taxon>Solanum subgen. Lycopersicon</taxon>
    </lineage>
</organism>
<reference evidence="1" key="1">
    <citation type="submission" date="2019-05" db="EMBL/GenBank/DDBJ databases">
        <title>The de novo reference genome and transcriptome assemblies of the wild tomato species Solanum chilense.</title>
        <authorList>
            <person name="Stam R."/>
            <person name="Nosenko T."/>
            <person name="Hoerger A.C."/>
            <person name="Stephan W."/>
            <person name="Seidel M.A."/>
            <person name="Kuhn J.M.M."/>
            <person name="Haberer G."/>
            <person name="Tellier A."/>
        </authorList>
    </citation>
    <scope>NUCLEOTIDE SEQUENCE</scope>
    <source>
        <tissue evidence="1">Mature leaves</tissue>
    </source>
</reference>
<dbReference type="EMBL" id="RXGB01031935">
    <property type="protein sequence ID" value="TMW81044.1"/>
    <property type="molecule type" value="Genomic_DNA"/>
</dbReference>
<evidence type="ECO:0000313" key="1">
    <source>
        <dbReference type="EMBL" id="TMW81044.1"/>
    </source>
</evidence>